<keyword evidence="1" id="KW-1133">Transmembrane helix</keyword>
<sequence>MNSYCTHSPPRHAARPRQRGAVLMMTASFLLLGVMSLAMVVDTGRLYVIKRNLQRVVDIAAIEVAARGGRCTDGSAQTIAEESLARNGFTLDSEHRLALPRCGTLIIENNLRQLDEDSNSSAATALRVEQDTPASLIAGGIMGHDITLAATATAAASGGPLAMLTLRSTLLNVNITQNSKAQLLSDIFGGLLGGSLDIKVGAWNGLIHTDIDLFEFMDTLMVNLSLEAGNYDGLMTLNVSTGELIQAAIDVLETQNGVPNTTIRALDSIVALDAILLATSTSSNQLKLGDILSLSPDADYDGAQAKVQLYQFVQAVILLANQNNAINAIIPINVLGNSIDLAIKVIEPPQFAAIGNPEEARAEAHLAINDSPHRIYVRSAQLRLALSVTLSSSLSSLVSGLTSAVNSLTGSLTDVLNSLLSLNLGSLLIGTYDQLDILILPSPIRFDINLDLAGGNARVSDFTCQGSSRSLTVPTETAAATLRIGKMGNSAAAARANIFASTSAPIVEPIALVDLGLKDCTRTLIFNTCGARVPFAAGGLGLMAETPVLGSSATLLFQAPDDEDLPELGTQGEFQSVSSSQLISSLTSTLAGPSISAYESNGNGIGSVLMLLGSTINSVVALLQTAVSSLLSPLLDPIVTLLLNNLGLDLANTEVSANLSCDANQGVSLVR</sequence>
<comment type="caution">
    <text evidence="2">The sequence shown here is derived from an EMBL/GenBank/DDBJ whole genome shotgun (WGS) entry which is preliminary data.</text>
</comment>
<evidence type="ECO:0000313" key="2">
    <source>
        <dbReference type="EMBL" id="REH37802.1"/>
    </source>
</evidence>
<keyword evidence="3" id="KW-1185">Reference proteome</keyword>
<feature type="transmembrane region" description="Helical" evidence="1">
    <location>
        <begin position="21"/>
        <end position="41"/>
    </location>
</feature>
<proteinExistence type="predicted"/>
<keyword evidence="1" id="KW-0472">Membrane</keyword>
<reference evidence="2 3" key="1">
    <citation type="submission" date="2018-08" db="EMBL/GenBank/DDBJ databases">
        <title>Genomic Encyclopedia of Type Strains, Phase IV (KMG-IV): sequencing the most valuable type-strain genomes for metagenomic binning, comparative biology and taxonomic classification.</title>
        <authorList>
            <person name="Goeker M."/>
        </authorList>
    </citation>
    <scope>NUCLEOTIDE SEQUENCE [LARGE SCALE GENOMIC DNA]</scope>
    <source>
        <strain evidence="2 3">DSM 26022</strain>
    </source>
</reference>
<evidence type="ECO:0000313" key="3">
    <source>
        <dbReference type="Proteomes" id="UP000256774"/>
    </source>
</evidence>
<dbReference type="EMBL" id="QUNR01000003">
    <property type="protein sequence ID" value="REH37802.1"/>
    <property type="molecule type" value="Genomic_DNA"/>
</dbReference>
<dbReference type="Proteomes" id="UP000256774">
    <property type="component" value="Unassembled WGS sequence"/>
</dbReference>
<dbReference type="RefSeq" id="WP_116208409.1">
    <property type="nucleotide sequence ID" value="NZ_QUNR01000003.1"/>
</dbReference>
<gene>
    <name evidence="2" type="ORF">DFR26_1586</name>
</gene>
<organism evidence="2 3">
    <name type="scientific">Paraperlucidibaca baekdonensis</name>
    <dbReference type="NCBI Taxonomy" id="748120"/>
    <lineage>
        <taxon>Bacteria</taxon>
        <taxon>Pseudomonadati</taxon>
        <taxon>Pseudomonadota</taxon>
        <taxon>Gammaproteobacteria</taxon>
        <taxon>Moraxellales</taxon>
        <taxon>Moraxellaceae</taxon>
        <taxon>Paraperlucidibaca</taxon>
    </lineage>
</organism>
<accession>A0A3E0H5R0</accession>
<name>A0A3E0H5R0_9GAMM</name>
<dbReference type="OrthoDB" id="5720484at2"/>
<dbReference type="AlphaFoldDB" id="A0A3E0H5R0"/>
<keyword evidence="1" id="KW-0812">Transmembrane</keyword>
<protein>
    <submittedName>
        <fullName evidence="2">Putative Flp pilus-assembly TadE/G-like protein</fullName>
    </submittedName>
</protein>
<evidence type="ECO:0000256" key="1">
    <source>
        <dbReference type="SAM" id="Phobius"/>
    </source>
</evidence>